<dbReference type="EMBL" id="LJVE01000083">
    <property type="protein sequence ID" value="KPL13820.1"/>
    <property type="molecule type" value="Genomic_DNA"/>
</dbReference>
<dbReference type="Proteomes" id="UP000050975">
    <property type="component" value="Unassembled WGS sequence"/>
</dbReference>
<dbReference type="InterPro" id="IPR026444">
    <property type="entry name" value="Secre_tail"/>
</dbReference>
<sequence length="285" mass="31398">MNYFRRLPTGELTTAPDLVANGVTIDVGLNSAPFIVDWNEDGLLDMVIGNCDDGVPVNRRVKLYVNSGTPSNYVFSDPEILHCGGSPIQYNRCIPHVTDLNLDGKKDLVIGEDLGHVYYLENAGTHASPNFNQAVMLEAEGVPISFPSGHTDTKVWVNDWDEDGTPDLVLGNYHDSVHLYIAYPLGIAENRSEALNTVMSVSPNPARNRTTIHYQITQNGMVNLSVYDANGRFVKTLVSADQSAGDYNVIWDGSDAKRARAPAGVYFYKLKAKGNSWLSKFVMLR</sequence>
<comment type="caution">
    <text evidence="3">The sequence shown here is derived from an EMBL/GenBank/DDBJ whole genome shotgun (WGS) entry which is preliminary data.</text>
</comment>
<dbReference type="AlphaFoldDB" id="A0A0S8JXQ2"/>
<gene>
    <name evidence="3" type="ORF">AMJ74_04555</name>
</gene>
<evidence type="ECO:0000313" key="3">
    <source>
        <dbReference type="EMBL" id="KPL13820.1"/>
    </source>
</evidence>
<dbReference type="InterPro" id="IPR025965">
    <property type="entry name" value="FlgD/Vpr_Ig-like"/>
</dbReference>
<feature type="domain" description="FlgD/Vpr Ig-like" evidence="2">
    <location>
        <begin position="221"/>
        <end position="274"/>
    </location>
</feature>
<dbReference type="Gene3D" id="2.60.40.4070">
    <property type="match status" value="1"/>
</dbReference>
<organism evidence="3 4">
    <name type="scientific">candidate division WOR_3 bacterium SM1_77</name>
    <dbReference type="NCBI Taxonomy" id="1703778"/>
    <lineage>
        <taxon>Bacteria</taxon>
        <taxon>Bacteria division WOR-3</taxon>
    </lineage>
</organism>
<dbReference type="InterPro" id="IPR028994">
    <property type="entry name" value="Integrin_alpha_N"/>
</dbReference>
<dbReference type="Gene3D" id="2.130.10.130">
    <property type="entry name" value="Integrin alpha, N-terminal"/>
    <property type="match status" value="1"/>
</dbReference>
<keyword evidence="1" id="KW-0732">Signal</keyword>
<dbReference type="InterPro" id="IPR013517">
    <property type="entry name" value="FG-GAP"/>
</dbReference>
<evidence type="ECO:0000313" key="4">
    <source>
        <dbReference type="Proteomes" id="UP000050975"/>
    </source>
</evidence>
<dbReference type="Pfam" id="PF13517">
    <property type="entry name" value="FG-GAP_3"/>
    <property type="match status" value="1"/>
</dbReference>
<dbReference type="Pfam" id="PF13860">
    <property type="entry name" value="FlgD_ig"/>
    <property type="match status" value="1"/>
</dbReference>
<reference evidence="3 4" key="1">
    <citation type="journal article" date="2015" name="Microbiome">
        <title>Genomic resolution of linkages in carbon, nitrogen, and sulfur cycling among widespread estuary sediment bacteria.</title>
        <authorList>
            <person name="Baker B.J."/>
            <person name="Lazar C.S."/>
            <person name="Teske A.P."/>
            <person name="Dick G.J."/>
        </authorList>
    </citation>
    <scope>NUCLEOTIDE SEQUENCE [LARGE SCALE GENOMIC DNA]</scope>
    <source>
        <strain evidence="3">SM1_77</strain>
    </source>
</reference>
<accession>A0A0S8JXQ2</accession>
<evidence type="ECO:0000259" key="2">
    <source>
        <dbReference type="Pfam" id="PF13860"/>
    </source>
</evidence>
<dbReference type="SUPFAM" id="SSF69318">
    <property type="entry name" value="Integrin alpha N-terminal domain"/>
    <property type="match status" value="1"/>
</dbReference>
<protein>
    <recommendedName>
        <fullName evidence="2">FlgD/Vpr Ig-like domain-containing protein</fullName>
    </recommendedName>
</protein>
<dbReference type="NCBIfam" id="TIGR04183">
    <property type="entry name" value="Por_Secre_tail"/>
    <property type="match status" value="1"/>
</dbReference>
<proteinExistence type="predicted"/>
<name>A0A0S8JXQ2_UNCW3</name>
<evidence type="ECO:0000256" key="1">
    <source>
        <dbReference type="ARBA" id="ARBA00022729"/>
    </source>
</evidence>